<dbReference type="EMBL" id="SSCJ01000013">
    <property type="protein sequence ID" value="MDI4510848.1"/>
    <property type="molecule type" value="Genomic_DNA"/>
</dbReference>
<keyword evidence="2" id="KW-0489">Methyltransferase</keyword>
<dbReference type="GO" id="GO:0008168">
    <property type="term" value="F:methyltransferase activity"/>
    <property type="evidence" value="ECO:0007669"/>
    <property type="project" value="UniProtKB-KW"/>
</dbReference>
<dbReference type="Pfam" id="PF13649">
    <property type="entry name" value="Methyltransf_25"/>
    <property type="match status" value="1"/>
</dbReference>
<name>A0AAW6TH51_FAUOS</name>
<evidence type="ECO:0000259" key="1">
    <source>
        <dbReference type="Pfam" id="PF13649"/>
    </source>
</evidence>
<sequence length="204" mass="23649">MSASSSTLDYYQHHAKSFVDQTFKVDMSKVYMPFLQALPNDSQKILDIGCGSGRDAIHFAKLGYRVTAIDASQPLIEWAKTHDSTNLVEWQYLTFEDLLTSDWQGKFDGIWACASLLHCPFNELTILLAKLSNCLNKNGVLYASFKYGDSERYDNERFFCDMNETRWQQLTQYLGLSTLNLWLTKDNRSQNSQVWFNVLMRKTY</sequence>
<comment type="caution">
    <text evidence="2">The sequence shown here is derived from an EMBL/GenBank/DDBJ whole genome shotgun (WGS) entry which is preliminary data.</text>
</comment>
<dbReference type="SUPFAM" id="SSF53335">
    <property type="entry name" value="S-adenosyl-L-methionine-dependent methyltransferases"/>
    <property type="match status" value="1"/>
</dbReference>
<dbReference type="CDD" id="cd02440">
    <property type="entry name" value="AdoMet_MTases"/>
    <property type="match status" value="1"/>
</dbReference>
<dbReference type="PANTHER" id="PTHR43464:SF94">
    <property type="entry name" value="MALONYL-[ACYL-CARRIER PROTEIN] O-METHYLTRANSFERASE"/>
    <property type="match status" value="1"/>
</dbReference>
<keyword evidence="2" id="KW-0808">Transferase</keyword>
<evidence type="ECO:0000313" key="2">
    <source>
        <dbReference type="EMBL" id="MDI4510848.1"/>
    </source>
</evidence>
<protein>
    <submittedName>
        <fullName evidence="2">Class I SAM-dependent methyltransferase</fullName>
    </submittedName>
</protein>
<dbReference type="Gene3D" id="3.40.50.150">
    <property type="entry name" value="Vaccinia Virus protein VP39"/>
    <property type="match status" value="1"/>
</dbReference>
<organism evidence="2">
    <name type="scientific">Faucicola osloensis</name>
    <name type="common">Moraxella osloensis</name>
    <dbReference type="NCBI Taxonomy" id="34062"/>
    <lineage>
        <taxon>Bacteria</taxon>
        <taxon>Pseudomonadati</taxon>
        <taxon>Pseudomonadota</taxon>
        <taxon>Gammaproteobacteria</taxon>
        <taxon>Moraxellales</taxon>
        <taxon>Moraxellaceae</taxon>
        <taxon>Faucicola</taxon>
    </lineage>
</organism>
<dbReference type="InterPro" id="IPR029063">
    <property type="entry name" value="SAM-dependent_MTases_sf"/>
</dbReference>
<dbReference type="GO" id="GO:0032259">
    <property type="term" value="P:methylation"/>
    <property type="evidence" value="ECO:0007669"/>
    <property type="project" value="UniProtKB-KW"/>
</dbReference>
<dbReference type="AlphaFoldDB" id="A0AAW6TH51"/>
<dbReference type="InterPro" id="IPR041698">
    <property type="entry name" value="Methyltransf_25"/>
</dbReference>
<feature type="domain" description="Methyltransferase" evidence="1">
    <location>
        <begin position="45"/>
        <end position="139"/>
    </location>
</feature>
<gene>
    <name evidence="2" type="ORF">E6P75_11650</name>
</gene>
<dbReference type="PANTHER" id="PTHR43464">
    <property type="entry name" value="METHYLTRANSFERASE"/>
    <property type="match status" value="1"/>
</dbReference>
<reference evidence="2" key="1">
    <citation type="submission" date="2019-04" db="EMBL/GenBank/DDBJ databases">
        <title>Moraxella osloensis CCUG 73412, isolated from corneal scrapings as causative agent of keratitis.</title>
        <authorList>
            <person name="Connolly G."/>
            <person name="Jaen-Luchoro D."/>
            <person name="Pinyeiro-Iglesias B."/>
            <person name="Curry A."/>
            <person name="Knowles S."/>
            <person name="Moore E.R.B."/>
        </authorList>
    </citation>
    <scope>NUCLEOTIDE SEQUENCE</scope>
    <source>
        <strain evidence="2">CCUG 73412</strain>
    </source>
</reference>
<accession>A0AAW6TH51</accession>
<proteinExistence type="predicted"/>